<dbReference type="PATRIC" id="fig|269796.9.peg.120"/>
<organism evidence="1 2">
    <name type="scientific">Rhodospirillum rubrum (strain ATCC 11170 / ATH 1.1.1 / DSM 467 / LMG 4362 / NCIMB 8255 / S1)</name>
    <dbReference type="NCBI Taxonomy" id="269796"/>
    <lineage>
        <taxon>Bacteria</taxon>
        <taxon>Pseudomonadati</taxon>
        <taxon>Pseudomonadota</taxon>
        <taxon>Alphaproteobacteria</taxon>
        <taxon>Rhodospirillales</taxon>
        <taxon>Rhodospirillaceae</taxon>
        <taxon>Rhodospirillum</taxon>
    </lineage>
</organism>
<protein>
    <recommendedName>
        <fullName evidence="3">GIY-YIG domain-containing protein</fullName>
    </recommendedName>
</protein>
<dbReference type="RefSeq" id="WP_011387828.1">
    <property type="nucleotide sequence ID" value="NC_007643.1"/>
</dbReference>
<name>Q2RYC3_RHORT</name>
<dbReference type="KEGG" id="rru:Rru_A0067"/>
<dbReference type="EnsemblBacteria" id="ABC20872">
    <property type="protein sequence ID" value="ABC20872"/>
    <property type="gene ID" value="Rru_A0067"/>
</dbReference>
<dbReference type="Pfam" id="PF01986">
    <property type="entry name" value="DUF123"/>
    <property type="match status" value="1"/>
</dbReference>
<dbReference type="eggNOG" id="COG1833">
    <property type="taxonomic scope" value="Bacteria"/>
</dbReference>
<dbReference type="PANTHER" id="PTHR37460:SF1">
    <property type="entry name" value="ENDONUCLEASE III"/>
    <property type="match status" value="1"/>
</dbReference>
<accession>Q2RYC3</accession>
<gene>
    <name evidence="1" type="ordered locus">Rru_A0067</name>
</gene>
<dbReference type="AlphaFoldDB" id="Q2RYC3"/>
<dbReference type="HOGENOM" id="CLU_115699_0_0_5"/>
<reference evidence="1 2" key="1">
    <citation type="journal article" date="2011" name="Stand. Genomic Sci.">
        <title>Complete genome sequence of Rhodospirillum rubrum type strain (S1).</title>
        <authorList>
            <person name="Munk A.C."/>
            <person name="Copeland A."/>
            <person name="Lucas S."/>
            <person name="Lapidus A."/>
            <person name="Del Rio T.G."/>
            <person name="Barry K."/>
            <person name="Detter J.C."/>
            <person name="Hammon N."/>
            <person name="Israni S."/>
            <person name="Pitluck S."/>
            <person name="Brettin T."/>
            <person name="Bruce D."/>
            <person name="Han C."/>
            <person name="Tapia R."/>
            <person name="Gilna P."/>
            <person name="Schmutz J."/>
            <person name="Larimer F."/>
            <person name="Land M."/>
            <person name="Kyrpides N.C."/>
            <person name="Mavromatis K."/>
            <person name="Richardson P."/>
            <person name="Rohde M."/>
            <person name="Goker M."/>
            <person name="Klenk H.P."/>
            <person name="Zhang Y."/>
            <person name="Roberts G.P."/>
            <person name="Reslewic S."/>
            <person name="Schwartz D.C."/>
        </authorList>
    </citation>
    <scope>NUCLEOTIDE SEQUENCE [LARGE SCALE GENOMIC DNA]</scope>
    <source>
        <strain evidence="2">ATCC 11170 / ATH 1.1.1 / DSM 467 / LMG 4362 / NCIMB 8255 / S1</strain>
    </source>
</reference>
<dbReference type="EMBL" id="CP000230">
    <property type="protein sequence ID" value="ABC20872.1"/>
    <property type="molecule type" value="Genomic_DNA"/>
</dbReference>
<dbReference type="InterPro" id="IPR002837">
    <property type="entry name" value="DUF123"/>
</dbReference>
<sequence length="145" mass="15208">MRAARWTAEAADLPAVAGAYLLLIDLARPVALAPPLDALLPPGRYVYCGSARGPGGIRARCARHLRAGKTLRWHVDRLSEAARALRVLAVVDGDECALVARLRALEGAGIPVAGFGASDCRTCPAHLLSLPGSAAQVAKRIREAL</sequence>
<keyword evidence="2" id="KW-1185">Reference proteome</keyword>
<evidence type="ECO:0008006" key="3">
    <source>
        <dbReference type="Google" id="ProtNLM"/>
    </source>
</evidence>
<dbReference type="Proteomes" id="UP000001929">
    <property type="component" value="Chromosome"/>
</dbReference>
<dbReference type="STRING" id="269796.Rru_A0067"/>
<dbReference type="PhylomeDB" id="Q2RYC3"/>
<dbReference type="CDD" id="cd10441">
    <property type="entry name" value="GIY-YIG_COG1833"/>
    <property type="match status" value="1"/>
</dbReference>
<dbReference type="PANTHER" id="PTHR37460">
    <property type="entry name" value="ENDONUCLEASE III"/>
    <property type="match status" value="1"/>
</dbReference>
<evidence type="ECO:0000313" key="2">
    <source>
        <dbReference type="Proteomes" id="UP000001929"/>
    </source>
</evidence>
<evidence type="ECO:0000313" key="1">
    <source>
        <dbReference type="EMBL" id="ABC20872.1"/>
    </source>
</evidence>
<proteinExistence type="predicted"/>